<accession>A0A4Y2KI46</accession>
<evidence type="ECO:0000313" key="1">
    <source>
        <dbReference type="EMBL" id="GBN01590.1"/>
    </source>
</evidence>
<organism evidence="1 2">
    <name type="scientific">Araneus ventricosus</name>
    <name type="common">Orbweaver spider</name>
    <name type="synonym">Epeira ventricosa</name>
    <dbReference type="NCBI Taxonomy" id="182803"/>
    <lineage>
        <taxon>Eukaryota</taxon>
        <taxon>Metazoa</taxon>
        <taxon>Ecdysozoa</taxon>
        <taxon>Arthropoda</taxon>
        <taxon>Chelicerata</taxon>
        <taxon>Arachnida</taxon>
        <taxon>Araneae</taxon>
        <taxon>Araneomorphae</taxon>
        <taxon>Entelegynae</taxon>
        <taxon>Araneoidea</taxon>
        <taxon>Araneidae</taxon>
        <taxon>Araneus</taxon>
    </lineage>
</organism>
<gene>
    <name evidence="1" type="ORF">AVEN_244668_1</name>
</gene>
<evidence type="ECO:0000313" key="2">
    <source>
        <dbReference type="Proteomes" id="UP000499080"/>
    </source>
</evidence>
<reference evidence="1 2" key="1">
    <citation type="journal article" date="2019" name="Sci. Rep.">
        <title>Orb-weaving spider Araneus ventricosus genome elucidates the spidroin gene catalogue.</title>
        <authorList>
            <person name="Kono N."/>
            <person name="Nakamura H."/>
            <person name="Ohtoshi R."/>
            <person name="Moran D.A.P."/>
            <person name="Shinohara A."/>
            <person name="Yoshida Y."/>
            <person name="Fujiwara M."/>
            <person name="Mori M."/>
            <person name="Tomita M."/>
            <person name="Arakawa K."/>
        </authorList>
    </citation>
    <scope>NUCLEOTIDE SEQUENCE [LARGE SCALE GENOMIC DNA]</scope>
</reference>
<comment type="caution">
    <text evidence="1">The sequence shown here is derived from an EMBL/GenBank/DDBJ whole genome shotgun (WGS) entry which is preliminary data.</text>
</comment>
<protein>
    <submittedName>
        <fullName evidence="1">Uncharacterized protein</fullName>
    </submittedName>
</protein>
<dbReference type="Proteomes" id="UP000499080">
    <property type="component" value="Unassembled WGS sequence"/>
</dbReference>
<name>A0A4Y2KI46_ARAVE</name>
<dbReference type="EMBL" id="BGPR01004631">
    <property type="protein sequence ID" value="GBN01590.1"/>
    <property type="molecule type" value="Genomic_DNA"/>
</dbReference>
<proteinExistence type="predicted"/>
<keyword evidence="2" id="KW-1185">Reference proteome</keyword>
<dbReference type="AlphaFoldDB" id="A0A4Y2KI46"/>
<sequence>MIEFPANITDVDFDVLTDGSSIDGNVGHRPICICGGLEDADHFAFDCPHTAEFHFACPIVLNKPAWFSNALNNNSSVLRMESVLFPGKSDDLSS</sequence>